<dbReference type="EMBL" id="CAJVCH010570856">
    <property type="protein sequence ID" value="CAG7836042.1"/>
    <property type="molecule type" value="Genomic_DNA"/>
</dbReference>
<keyword evidence="2" id="KW-1185">Reference proteome</keyword>
<evidence type="ECO:0000313" key="2">
    <source>
        <dbReference type="Proteomes" id="UP000708208"/>
    </source>
</evidence>
<dbReference type="Proteomes" id="UP000708208">
    <property type="component" value="Unassembled WGS sequence"/>
</dbReference>
<accession>A0A8J2LGX3</accession>
<gene>
    <name evidence="1" type="ORF">AFUS01_LOCUS45333</name>
</gene>
<dbReference type="AlphaFoldDB" id="A0A8J2LGX3"/>
<sequence length="68" mass="7558">MMRGSRYSHPEIILQGCSSPRSLPISGLRFPIIYGKNAPGLITTLQKLPVSTRMHSESDWADESVDLD</sequence>
<evidence type="ECO:0000313" key="1">
    <source>
        <dbReference type="EMBL" id="CAG7836042.1"/>
    </source>
</evidence>
<organism evidence="1 2">
    <name type="scientific">Allacma fusca</name>
    <dbReference type="NCBI Taxonomy" id="39272"/>
    <lineage>
        <taxon>Eukaryota</taxon>
        <taxon>Metazoa</taxon>
        <taxon>Ecdysozoa</taxon>
        <taxon>Arthropoda</taxon>
        <taxon>Hexapoda</taxon>
        <taxon>Collembola</taxon>
        <taxon>Symphypleona</taxon>
        <taxon>Sminthuridae</taxon>
        <taxon>Allacma</taxon>
    </lineage>
</organism>
<proteinExistence type="predicted"/>
<comment type="caution">
    <text evidence="1">The sequence shown here is derived from an EMBL/GenBank/DDBJ whole genome shotgun (WGS) entry which is preliminary data.</text>
</comment>
<protein>
    <submittedName>
        <fullName evidence="1">Uncharacterized protein</fullName>
    </submittedName>
</protein>
<name>A0A8J2LGX3_9HEXA</name>
<reference evidence="1" key="1">
    <citation type="submission" date="2021-06" db="EMBL/GenBank/DDBJ databases">
        <authorList>
            <person name="Hodson N. C."/>
            <person name="Mongue J. A."/>
            <person name="Jaron S. K."/>
        </authorList>
    </citation>
    <scope>NUCLEOTIDE SEQUENCE</scope>
</reference>